<reference evidence="2 3" key="1">
    <citation type="submission" date="2017-12" db="EMBL/GenBank/DDBJ databases">
        <title>Characterization of six clinical isolates of Enterochimera gen. nov., a novel genus of the Yersiniaciae family and the three species Enterochimera arupensis sp. nov., Enterochimera coloradensis sp. nov, and Enterochimera californica sp. nov.</title>
        <authorList>
            <person name="Rossi A."/>
            <person name="Fisher M."/>
        </authorList>
    </citation>
    <scope>NUCLEOTIDE SEQUENCE [LARGE SCALE GENOMIC DNA]</scope>
    <source>
        <strain evidence="3">2016-Iso4</strain>
    </source>
</reference>
<name>A0A2N5E203_9GAMM</name>
<keyword evidence="1" id="KW-0732">Signal</keyword>
<sequence>MNVLKFLYLILLLSASSHAGERGYIVFIWSDDESKKIFSNYRNEHADFINNRQCWKMRMGNGIDIAYTNLIPEGLGKDLVENALSGNEKSISKVQSILEEYNDENIDHGFDGMLSLEMEGDIMSVFSLPTKKLIKPLKFTANITTNKTEKLDKLLCESLSYFDSYFSP</sequence>
<gene>
    <name evidence="2" type="ORF">CYR32_12520</name>
</gene>
<dbReference type="Proteomes" id="UP000234503">
    <property type="component" value="Unassembled WGS sequence"/>
</dbReference>
<evidence type="ECO:0000256" key="1">
    <source>
        <dbReference type="SAM" id="SignalP"/>
    </source>
</evidence>
<comment type="caution">
    <text evidence="2">The sequence shown here is derived from an EMBL/GenBank/DDBJ whole genome shotgun (WGS) entry which is preliminary data.</text>
</comment>
<protein>
    <submittedName>
        <fullName evidence="2">Uncharacterized protein</fullName>
    </submittedName>
</protein>
<keyword evidence="3" id="KW-1185">Reference proteome</keyword>
<feature type="chain" id="PRO_5014762622" evidence="1">
    <location>
        <begin position="20"/>
        <end position="168"/>
    </location>
</feature>
<accession>A0A2N5E203</accession>
<dbReference type="OrthoDB" id="6505981at2"/>
<dbReference type="AlphaFoldDB" id="A0A2N5E203"/>
<evidence type="ECO:0000313" key="3">
    <source>
        <dbReference type="Proteomes" id="UP000234503"/>
    </source>
</evidence>
<proteinExistence type="predicted"/>
<evidence type="ECO:0000313" key="2">
    <source>
        <dbReference type="EMBL" id="PLR34483.1"/>
    </source>
</evidence>
<feature type="signal peptide" evidence="1">
    <location>
        <begin position="1"/>
        <end position="19"/>
    </location>
</feature>
<dbReference type="EMBL" id="PJZH01000011">
    <property type="protein sequence ID" value="PLR34483.1"/>
    <property type="molecule type" value="Genomic_DNA"/>
</dbReference>
<organism evidence="2 3">
    <name type="scientific">Chimaeribacter coloradensis</name>
    <dbReference type="NCBI Taxonomy" id="2060068"/>
    <lineage>
        <taxon>Bacteria</taxon>
        <taxon>Pseudomonadati</taxon>
        <taxon>Pseudomonadota</taxon>
        <taxon>Gammaproteobacteria</taxon>
        <taxon>Enterobacterales</taxon>
        <taxon>Yersiniaceae</taxon>
        <taxon>Chimaeribacter</taxon>
    </lineage>
</organism>
<dbReference type="RefSeq" id="WP_101824822.1">
    <property type="nucleotide sequence ID" value="NZ_PJZH01000011.1"/>
</dbReference>